<proteinExistence type="predicted"/>
<keyword evidence="3" id="KW-1185">Reference proteome</keyword>
<feature type="transmembrane region" description="Helical" evidence="1">
    <location>
        <begin position="23"/>
        <end position="42"/>
    </location>
</feature>
<keyword evidence="1" id="KW-0812">Transmembrane</keyword>
<protein>
    <submittedName>
        <fullName evidence="2">Uncharacterized protein</fullName>
    </submittedName>
</protein>
<dbReference type="AlphaFoldDB" id="A0A2G5VU54"/>
<feature type="transmembrane region" description="Helical" evidence="1">
    <location>
        <begin position="63"/>
        <end position="80"/>
    </location>
</feature>
<dbReference type="OrthoDB" id="10381611at2759"/>
<gene>
    <name evidence="2" type="primary">Cnig_chr_I.g639</name>
    <name evidence="2" type="ORF">B9Z55_000639</name>
</gene>
<evidence type="ECO:0000256" key="1">
    <source>
        <dbReference type="SAM" id="Phobius"/>
    </source>
</evidence>
<name>A0A2G5VU54_9PELO</name>
<dbReference type="EMBL" id="PDUG01000001">
    <property type="protein sequence ID" value="PIC55308.1"/>
    <property type="molecule type" value="Genomic_DNA"/>
</dbReference>
<accession>A0A2G5VU54</accession>
<feature type="transmembrane region" description="Helical" evidence="1">
    <location>
        <begin position="138"/>
        <end position="156"/>
    </location>
</feature>
<keyword evidence="1" id="KW-0472">Membrane</keyword>
<reference evidence="3" key="1">
    <citation type="submission" date="2017-10" db="EMBL/GenBank/DDBJ databases">
        <title>Rapid genome shrinkage in a self-fertile nematode reveals novel sperm competition proteins.</title>
        <authorList>
            <person name="Yin D."/>
            <person name="Schwarz E.M."/>
            <person name="Thomas C.G."/>
            <person name="Felde R.L."/>
            <person name="Korf I.F."/>
            <person name="Cutter A.D."/>
            <person name="Schartner C.M."/>
            <person name="Ralston E.J."/>
            <person name="Meyer B.J."/>
            <person name="Haag E.S."/>
        </authorList>
    </citation>
    <scope>NUCLEOTIDE SEQUENCE [LARGE SCALE GENOMIC DNA]</scope>
    <source>
        <strain evidence="3">JU1422</strain>
    </source>
</reference>
<evidence type="ECO:0000313" key="3">
    <source>
        <dbReference type="Proteomes" id="UP000230233"/>
    </source>
</evidence>
<feature type="transmembrane region" description="Helical" evidence="1">
    <location>
        <begin position="176"/>
        <end position="194"/>
    </location>
</feature>
<evidence type="ECO:0000313" key="2">
    <source>
        <dbReference type="EMBL" id="PIC55308.1"/>
    </source>
</evidence>
<comment type="caution">
    <text evidence="2">The sequence shown here is derived from an EMBL/GenBank/DDBJ whole genome shotgun (WGS) entry which is preliminary data.</text>
</comment>
<keyword evidence="1" id="KW-1133">Transmembrane helix</keyword>
<dbReference type="Proteomes" id="UP000230233">
    <property type="component" value="Chromosome I"/>
</dbReference>
<sequence>MSIARRVFTYIFPEDPNTGKDQIFLHNVIWDGFCSFFYYLMVHMLLKTYHVAGRQSLAEIQRLRMYFLMSLILSVSFLFSHNFEFEILRKICPMTTTLNSLASIHLVAWPHSLLVLYHLSQQCYLYEIYPSNYIKTGITRKMIYLCFFAWAVYSAWTAPQGSCPNELVSLEMCKSVYDVVFFLRITVIGVFLSYSEYMMIFAFSDSFDIYSFGEFVGKREWKNNNWVETRTDQDKKRLKIFLGPTTNYNISGLL</sequence>
<organism evidence="2 3">
    <name type="scientific">Caenorhabditis nigoni</name>
    <dbReference type="NCBI Taxonomy" id="1611254"/>
    <lineage>
        <taxon>Eukaryota</taxon>
        <taxon>Metazoa</taxon>
        <taxon>Ecdysozoa</taxon>
        <taxon>Nematoda</taxon>
        <taxon>Chromadorea</taxon>
        <taxon>Rhabditida</taxon>
        <taxon>Rhabditina</taxon>
        <taxon>Rhabditomorpha</taxon>
        <taxon>Rhabditoidea</taxon>
        <taxon>Rhabditidae</taxon>
        <taxon>Peloderinae</taxon>
        <taxon>Caenorhabditis</taxon>
    </lineage>
</organism>